<dbReference type="AlphaFoldDB" id="A0A317ECL5"/>
<dbReference type="InterPro" id="IPR020568">
    <property type="entry name" value="Ribosomal_Su5_D2-typ_SF"/>
</dbReference>
<dbReference type="GO" id="GO:0050515">
    <property type="term" value="F:4-(cytidine 5'-diphospho)-2-C-methyl-D-erythritol kinase activity"/>
    <property type="evidence" value="ECO:0007669"/>
    <property type="project" value="UniProtKB-UniRule"/>
</dbReference>
<dbReference type="InterPro" id="IPR013750">
    <property type="entry name" value="GHMP_kinase_C_dom"/>
</dbReference>
<comment type="pathway">
    <text evidence="10">Isoprenoid biosynthesis; isopentenyl diphosphate biosynthesis via DXP pathway; isopentenyl diphosphate from 1-deoxy-D-xylulose 5-phosphate: step 3/6.</text>
</comment>
<evidence type="ECO:0000256" key="1">
    <source>
        <dbReference type="ARBA" id="ARBA00009684"/>
    </source>
</evidence>
<dbReference type="InterPro" id="IPR006204">
    <property type="entry name" value="GHMP_kinase_N_dom"/>
</dbReference>
<keyword evidence="8 10" id="KW-0414">Isoprene biosynthesis</keyword>
<dbReference type="GO" id="GO:0019288">
    <property type="term" value="P:isopentenyl diphosphate biosynthetic process, methylerythritol 4-phosphate pathway"/>
    <property type="evidence" value="ECO:0007669"/>
    <property type="project" value="UniProtKB-UniRule"/>
</dbReference>
<dbReference type="EMBL" id="QGLF01000001">
    <property type="protein sequence ID" value="PWR24016.1"/>
    <property type="molecule type" value="Genomic_DNA"/>
</dbReference>
<keyword evidence="14" id="KW-1185">Reference proteome</keyword>
<keyword evidence="6 10" id="KW-0418">Kinase</keyword>
<protein>
    <recommendedName>
        <fullName evidence="3 10">4-diphosphocytidyl-2-C-methyl-D-erythritol kinase</fullName>
        <shortName evidence="10">CMK</shortName>
        <ecNumber evidence="2 10">2.7.1.148</ecNumber>
    </recommendedName>
    <alternativeName>
        <fullName evidence="9 10">4-(cytidine-5'-diphospho)-2-C-methyl-D-erythritol kinase</fullName>
    </alternativeName>
</protein>
<dbReference type="InterPro" id="IPR014721">
    <property type="entry name" value="Ribsml_uS5_D2-typ_fold_subgr"/>
</dbReference>
<evidence type="ECO:0000256" key="9">
    <source>
        <dbReference type="ARBA" id="ARBA00032554"/>
    </source>
</evidence>
<dbReference type="Pfam" id="PF08544">
    <property type="entry name" value="GHMP_kinases_C"/>
    <property type="match status" value="1"/>
</dbReference>
<evidence type="ECO:0000256" key="2">
    <source>
        <dbReference type="ARBA" id="ARBA00012052"/>
    </source>
</evidence>
<feature type="active site" evidence="10">
    <location>
        <position position="147"/>
    </location>
</feature>
<dbReference type="Proteomes" id="UP000246077">
    <property type="component" value="Unassembled WGS sequence"/>
</dbReference>
<dbReference type="InterPro" id="IPR036554">
    <property type="entry name" value="GHMP_kinase_C_sf"/>
</dbReference>
<dbReference type="PIRSF" id="PIRSF010376">
    <property type="entry name" value="IspE"/>
    <property type="match status" value="1"/>
</dbReference>
<evidence type="ECO:0000256" key="3">
    <source>
        <dbReference type="ARBA" id="ARBA00017473"/>
    </source>
</evidence>
<dbReference type="GO" id="GO:0005524">
    <property type="term" value="F:ATP binding"/>
    <property type="evidence" value="ECO:0007669"/>
    <property type="project" value="UniProtKB-UniRule"/>
</dbReference>
<dbReference type="Gene3D" id="3.30.230.10">
    <property type="match status" value="1"/>
</dbReference>
<feature type="active site" evidence="10">
    <location>
        <position position="16"/>
    </location>
</feature>
<dbReference type="GO" id="GO:0016114">
    <property type="term" value="P:terpenoid biosynthetic process"/>
    <property type="evidence" value="ECO:0007669"/>
    <property type="project" value="UniProtKB-UniRule"/>
</dbReference>
<evidence type="ECO:0000259" key="11">
    <source>
        <dbReference type="Pfam" id="PF00288"/>
    </source>
</evidence>
<dbReference type="NCBIfam" id="NF011202">
    <property type="entry name" value="PRK14608.1"/>
    <property type="match status" value="1"/>
</dbReference>
<reference evidence="14" key="1">
    <citation type="submission" date="2018-05" db="EMBL/GenBank/DDBJ databases">
        <title>Zavarzinia sp. HR-AS.</title>
        <authorList>
            <person name="Lee Y."/>
            <person name="Jeon C.O."/>
        </authorList>
    </citation>
    <scope>NUCLEOTIDE SEQUENCE [LARGE SCALE GENOMIC DNA]</scope>
    <source>
        <strain evidence="14">DSM 1231</strain>
    </source>
</reference>
<dbReference type="EC" id="2.7.1.148" evidence="2 10"/>
<evidence type="ECO:0000256" key="7">
    <source>
        <dbReference type="ARBA" id="ARBA00022840"/>
    </source>
</evidence>
<feature type="domain" description="GHMP kinase C-terminal" evidence="12">
    <location>
        <begin position="225"/>
        <end position="283"/>
    </location>
</feature>
<evidence type="ECO:0000259" key="12">
    <source>
        <dbReference type="Pfam" id="PF08544"/>
    </source>
</evidence>
<dbReference type="PANTHER" id="PTHR43527">
    <property type="entry name" value="4-DIPHOSPHOCYTIDYL-2-C-METHYL-D-ERYTHRITOL KINASE, CHLOROPLASTIC"/>
    <property type="match status" value="1"/>
</dbReference>
<dbReference type="InterPro" id="IPR004424">
    <property type="entry name" value="IspE"/>
</dbReference>
<dbReference type="NCBIfam" id="TIGR00154">
    <property type="entry name" value="ispE"/>
    <property type="match status" value="1"/>
</dbReference>
<evidence type="ECO:0000256" key="4">
    <source>
        <dbReference type="ARBA" id="ARBA00022679"/>
    </source>
</evidence>
<comment type="similarity">
    <text evidence="1 10">Belongs to the GHMP kinase family. IspE subfamily.</text>
</comment>
<comment type="function">
    <text evidence="10">Catalyzes the phosphorylation of the position 2 hydroxy group of 4-diphosphocytidyl-2C-methyl-D-erythritol.</text>
</comment>
<gene>
    <name evidence="10" type="primary">ispE</name>
    <name evidence="13" type="ORF">DKG75_05595</name>
</gene>
<comment type="caution">
    <text evidence="13">The sequence shown here is derived from an EMBL/GenBank/DDBJ whole genome shotgun (WGS) entry which is preliminary data.</text>
</comment>
<dbReference type="OrthoDB" id="9809438at2"/>
<proteinExistence type="inferred from homology"/>
<keyword evidence="5 10" id="KW-0547">Nucleotide-binding</keyword>
<evidence type="ECO:0000256" key="8">
    <source>
        <dbReference type="ARBA" id="ARBA00023229"/>
    </source>
</evidence>
<evidence type="ECO:0000256" key="10">
    <source>
        <dbReference type="HAMAP-Rule" id="MF_00061"/>
    </source>
</evidence>
<evidence type="ECO:0000313" key="14">
    <source>
        <dbReference type="Proteomes" id="UP000246077"/>
    </source>
</evidence>
<dbReference type="HAMAP" id="MF_00061">
    <property type="entry name" value="IspE"/>
    <property type="match status" value="1"/>
</dbReference>
<dbReference type="UniPathway" id="UPA00056">
    <property type="reaction ID" value="UER00094"/>
</dbReference>
<accession>A0A317ECL5</accession>
<dbReference type="SUPFAM" id="SSF55060">
    <property type="entry name" value="GHMP Kinase, C-terminal domain"/>
    <property type="match status" value="1"/>
</dbReference>
<evidence type="ECO:0000256" key="6">
    <source>
        <dbReference type="ARBA" id="ARBA00022777"/>
    </source>
</evidence>
<evidence type="ECO:0000313" key="13">
    <source>
        <dbReference type="EMBL" id="PWR24016.1"/>
    </source>
</evidence>
<sequence>MSIDPGFPVAEAAPAKVNLYLHVTGRRDDGYHLLDSLVAFAETGDLVEAGPAGPGVLDLDLAGPFGPALAADGGDNLVLRAARGLRAALGEPALGARLRLTKVLPVAAGIGGGSSDAAAALRALCRLWRRELDSVQLSALALGLGADVPVCLGAVPAHMAGIGDRVEPVAGAGLAGLGLVLVNPGAHLPTPAVFRALGGRFGAADRLDPLPDAPAGIIEALAGRRNDLEAPAIGQCPIVADVLALLRGTDGVVLARMSGSGATCFGLCPDRAAALRAAAEIRRMRPAWWAAGGGMYKGREAP</sequence>
<evidence type="ECO:0000256" key="5">
    <source>
        <dbReference type="ARBA" id="ARBA00022741"/>
    </source>
</evidence>
<feature type="domain" description="GHMP kinase N-terminal" evidence="11">
    <location>
        <begin position="76"/>
        <end position="152"/>
    </location>
</feature>
<feature type="binding site" evidence="10">
    <location>
        <begin position="105"/>
        <end position="115"/>
    </location>
    <ligand>
        <name>ATP</name>
        <dbReference type="ChEBI" id="CHEBI:30616"/>
    </ligand>
</feature>
<dbReference type="RefSeq" id="WP_109920047.1">
    <property type="nucleotide sequence ID" value="NZ_QGLF01000001.1"/>
</dbReference>
<dbReference type="Gene3D" id="3.30.70.890">
    <property type="entry name" value="GHMP kinase, C-terminal domain"/>
    <property type="match status" value="1"/>
</dbReference>
<organism evidence="13 14">
    <name type="scientific">Zavarzinia compransoris</name>
    <dbReference type="NCBI Taxonomy" id="1264899"/>
    <lineage>
        <taxon>Bacteria</taxon>
        <taxon>Pseudomonadati</taxon>
        <taxon>Pseudomonadota</taxon>
        <taxon>Alphaproteobacteria</taxon>
        <taxon>Rhodospirillales</taxon>
        <taxon>Zavarziniaceae</taxon>
        <taxon>Zavarzinia</taxon>
    </lineage>
</organism>
<name>A0A317ECL5_9PROT</name>
<dbReference type="SUPFAM" id="SSF54211">
    <property type="entry name" value="Ribosomal protein S5 domain 2-like"/>
    <property type="match status" value="1"/>
</dbReference>
<keyword evidence="4 10" id="KW-0808">Transferase</keyword>
<dbReference type="Pfam" id="PF00288">
    <property type="entry name" value="GHMP_kinases_N"/>
    <property type="match status" value="1"/>
</dbReference>
<keyword evidence="7 10" id="KW-0067">ATP-binding</keyword>
<dbReference type="PANTHER" id="PTHR43527:SF2">
    <property type="entry name" value="4-DIPHOSPHOCYTIDYL-2-C-METHYL-D-ERYTHRITOL KINASE, CHLOROPLASTIC"/>
    <property type="match status" value="1"/>
</dbReference>
<comment type="catalytic activity">
    <reaction evidence="10">
        <text>4-CDP-2-C-methyl-D-erythritol + ATP = 4-CDP-2-C-methyl-D-erythritol 2-phosphate + ADP + H(+)</text>
        <dbReference type="Rhea" id="RHEA:18437"/>
        <dbReference type="ChEBI" id="CHEBI:15378"/>
        <dbReference type="ChEBI" id="CHEBI:30616"/>
        <dbReference type="ChEBI" id="CHEBI:57823"/>
        <dbReference type="ChEBI" id="CHEBI:57919"/>
        <dbReference type="ChEBI" id="CHEBI:456216"/>
        <dbReference type="EC" id="2.7.1.148"/>
    </reaction>
</comment>